<dbReference type="InterPro" id="IPR052892">
    <property type="entry name" value="NA-targeting_endonuclease"/>
</dbReference>
<evidence type="ECO:0000259" key="1">
    <source>
        <dbReference type="SMART" id="SM00507"/>
    </source>
</evidence>
<keyword evidence="2" id="KW-0540">Nuclease</keyword>
<keyword evidence="2" id="KW-0378">Hydrolase</keyword>
<name>A0A1G9MJ45_9ACTN</name>
<dbReference type="InterPro" id="IPR003615">
    <property type="entry name" value="HNH_nuc"/>
</dbReference>
<dbReference type="SMART" id="SM00507">
    <property type="entry name" value="HNHc"/>
    <property type="match status" value="1"/>
</dbReference>
<keyword evidence="3" id="KW-1185">Reference proteome</keyword>
<reference evidence="2 3" key="1">
    <citation type="submission" date="2016-10" db="EMBL/GenBank/DDBJ databases">
        <authorList>
            <person name="de Groot N.N."/>
        </authorList>
    </citation>
    <scope>NUCLEOTIDE SEQUENCE [LARGE SCALE GENOMIC DNA]</scope>
    <source>
        <strain evidence="2 3">CGMCC 4.5681</strain>
    </source>
</reference>
<sequence>MPHAVPAVPGGRPIALWTVERDDYRRTIPSNVRVFVFDRDGDRCVLCGAIQDLTLDHIFPWSLGGEDTVENLRVLCRSCNSRKGARV</sequence>
<evidence type="ECO:0000313" key="3">
    <source>
        <dbReference type="Proteomes" id="UP000198683"/>
    </source>
</evidence>
<evidence type="ECO:0000313" key="2">
    <source>
        <dbReference type="EMBL" id="SDL74229.1"/>
    </source>
</evidence>
<dbReference type="InterPro" id="IPR029471">
    <property type="entry name" value="HNH_5"/>
</dbReference>
<protein>
    <submittedName>
        <fullName evidence="2">HNH endonuclease</fullName>
    </submittedName>
</protein>
<dbReference type="Gene3D" id="1.10.30.50">
    <property type="match status" value="1"/>
</dbReference>
<dbReference type="PANTHER" id="PTHR33877">
    <property type="entry name" value="SLL1193 PROTEIN"/>
    <property type="match status" value="1"/>
</dbReference>
<dbReference type="Pfam" id="PF14279">
    <property type="entry name" value="HNH_5"/>
    <property type="match status" value="1"/>
</dbReference>
<dbReference type="STRING" id="683260.SAMN05421874_12860"/>
<dbReference type="GO" id="GO:0004519">
    <property type="term" value="F:endonuclease activity"/>
    <property type="evidence" value="ECO:0007669"/>
    <property type="project" value="UniProtKB-KW"/>
</dbReference>
<accession>A0A1G9MJ45</accession>
<dbReference type="AlphaFoldDB" id="A0A1G9MJ45"/>
<feature type="domain" description="HNH nuclease" evidence="1">
    <location>
        <begin position="31"/>
        <end position="81"/>
    </location>
</feature>
<dbReference type="Proteomes" id="UP000198683">
    <property type="component" value="Unassembled WGS sequence"/>
</dbReference>
<dbReference type="PANTHER" id="PTHR33877:SF2">
    <property type="entry name" value="OS07G0170200 PROTEIN"/>
    <property type="match status" value="1"/>
</dbReference>
<organism evidence="2 3">
    <name type="scientific">Nonomuraea maritima</name>
    <dbReference type="NCBI Taxonomy" id="683260"/>
    <lineage>
        <taxon>Bacteria</taxon>
        <taxon>Bacillati</taxon>
        <taxon>Actinomycetota</taxon>
        <taxon>Actinomycetes</taxon>
        <taxon>Streptosporangiales</taxon>
        <taxon>Streptosporangiaceae</taxon>
        <taxon>Nonomuraea</taxon>
    </lineage>
</organism>
<keyword evidence="2" id="KW-0255">Endonuclease</keyword>
<dbReference type="EMBL" id="FNFB01000028">
    <property type="protein sequence ID" value="SDL74229.1"/>
    <property type="molecule type" value="Genomic_DNA"/>
</dbReference>
<dbReference type="CDD" id="cd00085">
    <property type="entry name" value="HNHc"/>
    <property type="match status" value="1"/>
</dbReference>
<proteinExistence type="predicted"/>
<gene>
    <name evidence="2" type="ORF">SAMN05421874_12860</name>
</gene>